<feature type="transmembrane region" description="Helical" evidence="6">
    <location>
        <begin position="146"/>
        <end position="165"/>
    </location>
</feature>
<evidence type="ECO:0000313" key="8">
    <source>
        <dbReference type="Proteomes" id="UP000240904"/>
    </source>
</evidence>
<feature type="transmembrane region" description="Helical" evidence="6">
    <location>
        <begin position="364"/>
        <end position="384"/>
    </location>
</feature>
<keyword evidence="8" id="KW-1185">Reference proteome</keyword>
<evidence type="ECO:0008006" key="9">
    <source>
        <dbReference type="Google" id="ProtNLM"/>
    </source>
</evidence>
<keyword evidence="3 6" id="KW-0812">Transmembrane</keyword>
<reference evidence="7 8" key="1">
    <citation type="submission" date="2018-03" db="EMBL/GenBank/DDBJ databases">
        <title>Whole genome sequencing of Histamine producing bacteria.</title>
        <authorList>
            <person name="Butler K."/>
        </authorList>
    </citation>
    <scope>NUCLEOTIDE SEQUENCE [LARGE SCALE GENOMIC DNA]</scope>
    <source>
        <strain evidence="7 8">DSM 16190</strain>
    </source>
</reference>
<dbReference type="OrthoDB" id="512217at2"/>
<feature type="transmembrane region" description="Helical" evidence="6">
    <location>
        <begin position="36"/>
        <end position="56"/>
    </location>
</feature>
<evidence type="ECO:0000256" key="4">
    <source>
        <dbReference type="ARBA" id="ARBA00022989"/>
    </source>
</evidence>
<gene>
    <name evidence="7" type="ORF">C9I89_15855</name>
</gene>
<keyword evidence="4 6" id="KW-1133">Transmembrane helix</keyword>
<dbReference type="InterPro" id="IPR050833">
    <property type="entry name" value="Poly_Biosynth_Transport"/>
</dbReference>
<dbReference type="EMBL" id="PYMC01000012">
    <property type="protein sequence ID" value="PSW03865.1"/>
    <property type="molecule type" value="Genomic_DNA"/>
</dbReference>
<feature type="transmembrane region" description="Helical" evidence="6">
    <location>
        <begin position="301"/>
        <end position="323"/>
    </location>
</feature>
<feature type="transmembrane region" description="Helical" evidence="6">
    <location>
        <begin position="335"/>
        <end position="352"/>
    </location>
</feature>
<dbReference type="GO" id="GO:0005886">
    <property type="term" value="C:plasma membrane"/>
    <property type="evidence" value="ECO:0007669"/>
    <property type="project" value="UniProtKB-SubCell"/>
</dbReference>
<dbReference type="PANTHER" id="PTHR30250">
    <property type="entry name" value="PST FAMILY PREDICTED COLANIC ACID TRANSPORTER"/>
    <property type="match status" value="1"/>
</dbReference>
<feature type="transmembrane region" description="Helical" evidence="6">
    <location>
        <begin position="390"/>
        <end position="415"/>
    </location>
</feature>
<evidence type="ECO:0000256" key="3">
    <source>
        <dbReference type="ARBA" id="ARBA00022692"/>
    </source>
</evidence>
<evidence type="ECO:0000256" key="5">
    <source>
        <dbReference type="ARBA" id="ARBA00023136"/>
    </source>
</evidence>
<dbReference type="Proteomes" id="UP000240904">
    <property type="component" value="Unassembled WGS sequence"/>
</dbReference>
<protein>
    <recommendedName>
        <fullName evidence="9">Polysaccharide biosynthesis protein</fullName>
    </recommendedName>
</protein>
<dbReference type="AlphaFoldDB" id="A0A2T3MV72"/>
<evidence type="ECO:0000256" key="2">
    <source>
        <dbReference type="ARBA" id="ARBA00022475"/>
    </source>
</evidence>
<comment type="caution">
    <text evidence="7">The sequence shown here is derived from an EMBL/GenBank/DDBJ whole genome shotgun (WGS) entry which is preliminary data.</text>
</comment>
<feature type="transmembrane region" description="Helical" evidence="6">
    <location>
        <begin position="88"/>
        <end position="109"/>
    </location>
</feature>
<comment type="subcellular location">
    <subcellularLocation>
        <location evidence="1">Cell membrane</location>
        <topology evidence="1">Multi-pass membrane protein</topology>
    </subcellularLocation>
</comment>
<name>A0A2T3MV72_9GAMM</name>
<proteinExistence type="predicted"/>
<keyword evidence="5 6" id="KW-0472">Membrane</keyword>
<dbReference type="RefSeq" id="WP_107284298.1">
    <property type="nucleotide sequence ID" value="NZ_PYMC01000012.1"/>
</dbReference>
<keyword evidence="2" id="KW-1003">Cell membrane</keyword>
<feature type="transmembrane region" description="Helical" evidence="6">
    <location>
        <begin position="115"/>
        <end position="134"/>
    </location>
</feature>
<feature type="transmembrane region" description="Helical" evidence="6">
    <location>
        <begin position="171"/>
        <end position="194"/>
    </location>
</feature>
<organism evidence="7 8">
    <name type="scientific">Photobacterium lipolyticum</name>
    <dbReference type="NCBI Taxonomy" id="266810"/>
    <lineage>
        <taxon>Bacteria</taxon>
        <taxon>Pseudomonadati</taxon>
        <taxon>Pseudomonadota</taxon>
        <taxon>Gammaproteobacteria</taxon>
        <taxon>Vibrionales</taxon>
        <taxon>Vibrionaceae</taxon>
        <taxon>Photobacterium</taxon>
    </lineage>
</organism>
<dbReference type="PANTHER" id="PTHR30250:SF11">
    <property type="entry name" value="O-ANTIGEN TRANSPORTER-RELATED"/>
    <property type="match status" value="1"/>
</dbReference>
<evidence type="ECO:0000256" key="1">
    <source>
        <dbReference type="ARBA" id="ARBA00004651"/>
    </source>
</evidence>
<sequence length="419" mass="47940">MFFKQVSRSLFVKFLGMLFSLYSVRVQLDLLGAESYAIWAVIFNIVNWILILDFGLGNSIRNKLVDSIKDSNWEEASILINKVYRSSLLFGLLFSFVYIFSNLYLFVSAGKVDNLFAINFIVGSFIVVFAMLPINQILHAFSKSEIVILIQTLITTLGLVFVLLFQDYVSLNIISIIYGVSTFFVYLGVTIWFFCLNKKIHINIFSIPIKDVISVIKPGVIYFVFQVNVILIFSSDRLIISNFYDFESVVSYDLLMRYFNLFIVASVMISNPVWSSVRGFYNSGSECQINAFLLKLAKIQAFGVGLLIIMCVCADDFISLWVGNQYHYDWLSYNNLVYFALLSWGYSFYSLMANVANGLGENKIQLILGSVSVLSKIPITLFLIDYFDDSFIAVVLATTICLLPFPLYFICYLMFRKFR</sequence>
<evidence type="ECO:0000256" key="6">
    <source>
        <dbReference type="SAM" id="Phobius"/>
    </source>
</evidence>
<accession>A0A2T3MV72</accession>
<feature type="transmembrane region" description="Helical" evidence="6">
    <location>
        <begin position="255"/>
        <end position="274"/>
    </location>
</feature>
<feature type="transmembrane region" description="Helical" evidence="6">
    <location>
        <begin position="215"/>
        <end position="235"/>
    </location>
</feature>
<evidence type="ECO:0000313" key="7">
    <source>
        <dbReference type="EMBL" id="PSW03865.1"/>
    </source>
</evidence>